<feature type="transmembrane region" description="Helical" evidence="2">
    <location>
        <begin position="44"/>
        <end position="63"/>
    </location>
</feature>
<evidence type="ECO:0000256" key="1">
    <source>
        <dbReference type="SAM" id="MobiDB-lite"/>
    </source>
</evidence>
<evidence type="ECO:0000313" key="3">
    <source>
        <dbReference type="EMBL" id="MDN3202901.1"/>
    </source>
</evidence>
<gene>
    <name evidence="3" type="ORF">QVH07_02015</name>
</gene>
<keyword evidence="4" id="KW-1185">Reference proteome</keyword>
<dbReference type="RefSeq" id="WP_289998457.1">
    <property type="nucleotide sequence ID" value="NZ_JAUEPH010000001.1"/>
</dbReference>
<evidence type="ECO:0000313" key="4">
    <source>
        <dbReference type="Proteomes" id="UP001171916"/>
    </source>
</evidence>
<dbReference type="EMBL" id="JAUEPH010000001">
    <property type="protein sequence ID" value="MDN3202901.1"/>
    <property type="molecule type" value="Genomic_DNA"/>
</dbReference>
<keyword evidence="2" id="KW-0812">Transmembrane</keyword>
<accession>A0ABT7Y8V4</accession>
<proteinExistence type="predicted"/>
<dbReference type="Proteomes" id="UP001171916">
    <property type="component" value="Unassembled WGS sequence"/>
</dbReference>
<comment type="caution">
    <text evidence="3">The sequence shown here is derived from an EMBL/GenBank/DDBJ whole genome shotgun (WGS) entry which is preliminary data.</text>
</comment>
<sequence length="265" mass="29911">MANAPNNLDKLFEEKLNQHEIKPSQLAWERLENQLPKKKKEPKTYWWAAAAAVLLLGVSYFIFQTSDQTETGDFVAEQSKPSVEEIIKNPVTETQDNQVSNSETFEEAPKTQDSENKPLPEEIQKNEVVNKPMEFVAVNTPKKEEEKTKEEIEVTPEIKEEIEVMTLDVSRPLIAEVPLELTEIETEDDPEATSPNENTGYKLTIISDGIKDTPNNNLIAGIGKRVNQVEGLLGKAGQGFGELQEKKNDFFNNLISKKDKETEKP</sequence>
<protein>
    <submittedName>
        <fullName evidence="3">Uncharacterized protein</fullName>
    </submittedName>
</protein>
<keyword evidence="2" id="KW-1133">Transmembrane helix</keyword>
<evidence type="ECO:0000256" key="2">
    <source>
        <dbReference type="SAM" id="Phobius"/>
    </source>
</evidence>
<reference evidence="3" key="1">
    <citation type="submission" date="2023-06" db="EMBL/GenBank/DDBJ databases">
        <title>Robiginitalea aurantiacus sp. nov. and Algoriphagus sediminis sp. nov., isolated from coastal sediment.</title>
        <authorList>
            <person name="Zhou Z.Y."/>
            <person name="An J."/>
            <person name="Jia Y.W."/>
            <person name="Du Z.J."/>
        </authorList>
    </citation>
    <scope>NUCLEOTIDE SEQUENCE</scope>
    <source>
        <strain evidence="3">C2-7</strain>
    </source>
</reference>
<feature type="compositionally biased region" description="Polar residues" evidence="1">
    <location>
        <begin position="91"/>
        <end position="103"/>
    </location>
</feature>
<feature type="region of interest" description="Disordered" evidence="1">
    <location>
        <begin position="87"/>
        <end position="121"/>
    </location>
</feature>
<organism evidence="3 4">
    <name type="scientific">Algoriphagus sediminis</name>
    <dbReference type="NCBI Taxonomy" id="3057113"/>
    <lineage>
        <taxon>Bacteria</taxon>
        <taxon>Pseudomonadati</taxon>
        <taxon>Bacteroidota</taxon>
        <taxon>Cytophagia</taxon>
        <taxon>Cytophagales</taxon>
        <taxon>Cyclobacteriaceae</taxon>
        <taxon>Algoriphagus</taxon>
    </lineage>
</organism>
<feature type="compositionally biased region" description="Basic and acidic residues" evidence="1">
    <location>
        <begin position="107"/>
        <end position="121"/>
    </location>
</feature>
<name>A0ABT7Y8V4_9BACT</name>
<keyword evidence="2" id="KW-0472">Membrane</keyword>